<dbReference type="SUPFAM" id="SSF74731">
    <property type="entry name" value="Ribosomal protein L20"/>
    <property type="match status" value="1"/>
</dbReference>
<evidence type="ECO:0000256" key="2">
    <source>
        <dbReference type="ARBA" id="ARBA00022730"/>
    </source>
</evidence>
<sequence length="113" mass="13236">MARVKRGTNRIKRRKNVLKRASGFLNRRSTHLRAAREALLHAEKYAYRDRRAKKRDMRSLWIVRLSAAAKEQGMSYSTLMNKLKKAKVEINRKMLAEIAVTQPEVFKKIIAQI</sequence>
<evidence type="ECO:0000256" key="8">
    <source>
        <dbReference type="RuleBase" id="RU000560"/>
    </source>
</evidence>
<comment type="caution">
    <text evidence="9">The sequence shown here is derived from an EMBL/GenBank/DDBJ whole genome shotgun (WGS) entry which is preliminary data.</text>
</comment>
<dbReference type="PROSITE" id="PS00937">
    <property type="entry name" value="RIBOSOMAL_L20"/>
    <property type="match status" value="1"/>
</dbReference>
<dbReference type="PRINTS" id="PR00062">
    <property type="entry name" value="RIBOSOMALL20"/>
</dbReference>
<keyword evidence="2 7" id="KW-0699">rRNA-binding</keyword>
<keyword evidence="3 7" id="KW-0694">RNA-binding</keyword>
<dbReference type="PANTHER" id="PTHR10986">
    <property type="entry name" value="39S RIBOSOMAL PROTEIN L20"/>
    <property type="match status" value="1"/>
</dbReference>
<evidence type="ECO:0000256" key="1">
    <source>
        <dbReference type="ARBA" id="ARBA00007698"/>
    </source>
</evidence>
<keyword evidence="5 7" id="KW-0687">Ribonucleoprotein</keyword>
<gene>
    <name evidence="7" type="primary">rplT</name>
    <name evidence="9" type="ORF">A3J48_03515</name>
</gene>
<dbReference type="CDD" id="cd07026">
    <property type="entry name" value="Ribosomal_L20"/>
    <property type="match status" value="1"/>
</dbReference>
<dbReference type="FunFam" id="1.10.1900.20:FF:000001">
    <property type="entry name" value="50S ribosomal protein L20"/>
    <property type="match status" value="1"/>
</dbReference>
<dbReference type="GO" id="GO:0006412">
    <property type="term" value="P:translation"/>
    <property type="evidence" value="ECO:0007669"/>
    <property type="project" value="InterPro"/>
</dbReference>
<proteinExistence type="inferred from homology"/>
<dbReference type="GO" id="GO:0019843">
    <property type="term" value="F:rRNA binding"/>
    <property type="evidence" value="ECO:0007669"/>
    <property type="project" value="UniProtKB-UniRule"/>
</dbReference>
<dbReference type="GO" id="GO:1990904">
    <property type="term" value="C:ribonucleoprotein complex"/>
    <property type="evidence" value="ECO:0007669"/>
    <property type="project" value="UniProtKB-KW"/>
</dbReference>
<comment type="similarity">
    <text evidence="1 7 8">Belongs to the bacterial ribosomal protein bL20 family.</text>
</comment>
<evidence type="ECO:0000256" key="7">
    <source>
        <dbReference type="HAMAP-Rule" id="MF_00382"/>
    </source>
</evidence>
<evidence type="ECO:0000313" key="9">
    <source>
        <dbReference type="EMBL" id="OGE84853.1"/>
    </source>
</evidence>
<evidence type="ECO:0000256" key="3">
    <source>
        <dbReference type="ARBA" id="ARBA00022884"/>
    </source>
</evidence>
<dbReference type="NCBIfam" id="TIGR01032">
    <property type="entry name" value="rplT_bact"/>
    <property type="match status" value="1"/>
</dbReference>
<dbReference type="InterPro" id="IPR035566">
    <property type="entry name" value="Ribosomal_protein_bL20_C"/>
</dbReference>
<dbReference type="GO" id="GO:0005840">
    <property type="term" value="C:ribosome"/>
    <property type="evidence" value="ECO:0007669"/>
    <property type="project" value="UniProtKB-KW"/>
</dbReference>
<protein>
    <recommendedName>
        <fullName evidence="6 7">Large ribosomal subunit protein bL20</fullName>
    </recommendedName>
</protein>
<dbReference type="STRING" id="1817832.A3J48_03515"/>
<dbReference type="GO" id="GO:0000027">
    <property type="term" value="P:ribosomal large subunit assembly"/>
    <property type="evidence" value="ECO:0007669"/>
    <property type="project" value="UniProtKB-UniRule"/>
</dbReference>
<evidence type="ECO:0000256" key="5">
    <source>
        <dbReference type="ARBA" id="ARBA00023274"/>
    </source>
</evidence>
<dbReference type="AlphaFoldDB" id="A0A1F5P4Q3"/>
<evidence type="ECO:0000256" key="6">
    <source>
        <dbReference type="ARBA" id="ARBA00035172"/>
    </source>
</evidence>
<name>A0A1F5P4Q3_9BACT</name>
<dbReference type="Gene3D" id="1.10.1900.20">
    <property type="entry name" value="Ribosomal protein L20"/>
    <property type="match status" value="1"/>
</dbReference>
<dbReference type="HAMAP" id="MF_00382">
    <property type="entry name" value="Ribosomal_bL20"/>
    <property type="match status" value="1"/>
</dbReference>
<evidence type="ECO:0000256" key="4">
    <source>
        <dbReference type="ARBA" id="ARBA00022980"/>
    </source>
</evidence>
<reference evidence="9 10" key="1">
    <citation type="journal article" date="2016" name="Nat. Commun.">
        <title>Thousands of microbial genomes shed light on interconnected biogeochemical processes in an aquifer system.</title>
        <authorList>
            <person name="Anantharaman K."/>
            <person name="Brown C.T."/>
            <person name="Hug L.A."/>
            <person name="Sharon I."/>
            <person name="Castelle C.J."/>
            <person name="Probst A.J."/>
            <person name="Thomas B.C."/>
            <person name="Singh A."/>
            <person name="Wilkins M.J."/>
            <person name="Karaoz U."/>
            <person name="Brodie E.L."/>
            <person name="Williams K.H."/>
            <person name="Hubbard S.S."/>
            <person name="Banfield J.F."/>
        </authorList>
    </citation>
    <scope>NUCLEOTIDE SEQUENCE [LARGE SCALE GENOMIC DNA]</scope>
</reference>
<accession>A0A1F5P4Q3</accession>
<dbReference type="Pfam" id="PF00453">
    <property type="entry name" value="Ribosomal_L20"/>
    <property type="match status" value="1"/>
</dbReference>
<dbReference type="InterPro" id="IPR049946">
    <property type="entry name" value="RIBOSOMAL_L20_CS"/>
</dbReference>
<evidence type="ECO:0000313" key="10">
    <source>
        <dbReference type="Proteomes" id="UP000176786"/>
    </source>
</evidence>
<comment type="function">
    <text evidence="7 8">Binds directly to 23S ribosomal RNA and is necessary for the in vitro assembly process of the 50S ribosomal subunit. It is not involved in the protein synthesizing functions of that subunit.</text>
</comment>
<dbReference type="EMBL" id="MFES01000033">
    <property type="protein sequence ID" value="OGE84853.1"/>
    <property type="molecule type" value="Genomic_DNA"/>
</dbReference>
<keyword evidence="4 7" id="KW-0689">Ribosomal protein</keyword>
<dbReference type="Gene3D" id="6.10.160.10">
    <property type="match status" value="1"/>
</dbReference>
<organism evidence="9 10">
    <name type="scientific">Candidatus Doudnabacteria bacterium RIFCSPHIGHO2_02_FULL_46_11</name>
    <dbReference type="NCBI Taxonomy" id="1817832"/>
    <lineage>
        <taxon>Bacteria</taxon>
        <taxon>Candidatus Doudnaibacteriota</taxon>
    </lineage>
</organism>
<dbReference type="GO" id="GO:0003735">
    <property type="term" value="F:structural constituent of ribosome"/>
    <property type="evidence" value="ECO:0007669"/>
    <property type="project" value="InterPro"/>
</dbReference>
<dbReference type="Proteomes" id="UP000176786">
    <property type="component" value="Unassembled WGS sequence"/>
</dbReference>
<dbReference type="InterPro" id="IPR005813">
    <property type="entry name" value="Ribosomal_bL20"/>
</dbReference>